<dbReference type="SUPFAM" id="SSF141072">
    <property type="entry name" value="CalX-like"/>
    <property type="match status" value="1"/>
</dbReference>
<dbReference type="RefSeq" id="WP_036121749.1">
    <property type="nucleotide sequence ID" value="NZ_BMET01000001.1"/>
</dbReference>
<dbReference type="Gene3D" id="2.60.40.2030">
    <property type="match status" value="1"/>
</dbReference>
<feature type="chain" id="PRO_5001782835" description="Calx-beta domain-containing protein" evidence="1">
    <location>
        <begin position="23"/>
        <end position="294"/>
    </location>
</feature>
<dbReference type="EMBL" id="JPFK01000007">
    <property type="protein sequence ID" value="KFB00457.1"/>
    <property type="molecule type" value="Genomic_DNA"/>
</dbReference>
<evidence type="ECO:0000256" key="1">
    <source>
        <dbReference type="SAM" id="SignalP"/>
    </source>
</evidence>
<dbReference type="AlphaFoldDB" id="A0A084TIC1"/>
<evidence type="ECO:0000313" key="2">
    <source>
        <dbReference type="EMBL" id="KFB00457.1"/>
    </source>
</evidence>
<dbReference type="eggNOG" id="ENOG5032XAY">
    <property type="taxonomic scope" value="Bacteria"/>
</dbReference>
<keyword evidence="1" id="KW-0732">Signal</keyword>
<dbReference type="InterPro" id="IPR038081">
    <property type="entry name" value="CalX-like_sf"/>
</dbReference>
<dbReference type="OrthoDB" id="1359955at2"/>
<dbReference type="Proteomes" id="UP000028521">
    <property type="component" value="Unassembled WGS sequence"/>
</dbReference>
<gene>
    <name evidence="2" type="ORF">IA57_08220</name>
</gene>
<evidence type="ECO:0000313" key="3">
    <source>
        <dbReference type="Proteomes" id="UP000028521"/>
    </source>
</evidence>
<dbReference type="STRING" id="1197477.IA57_08220"/>
<comment type="caution">
    <text evidence="2">The sequence shown here is derived from an EMBL/GenBank/DDBJ whole genome shotgun (WGS) entry which is preliminary data.</text>
</comment>
<protein>
    <recommendedName>
        <fullName evidence="4">Calx-beta domain-containing protein</fullName>
    </recommendedName>
</protein>
<organism evidence="2 3">
    <name type="scientific">Mangrovimonas yunxiaonensis</name>
    <dbReference type="NCBI Taxonomy" id="1197477"/>
    <lineage>
        <taxon>Bacteria</taxon>
        <taxon>Pseudomonadati</taxon>
        <taxon>Bacteroidota</taxon>
        <taxon>Flavobacteriia</taxon>
        <taxon>Flavobacteriales</taxon>
        <taxon>Flavobacteriaceae</taxon>
        <taxon>Mangrovimonas</taxon>
    </lineage>
</organism>
<name>A0A084TIC1_9FLAO</name>
<keyword evidence="3" id="KW-1185">Reference proteome</keyword>
<feature type="signal peptide" evidence="1">
    <location>
        <begin position="1"/>
        <end position="22"/>
    </location>
</feature>
<proteinExistence type="predicted"/>
<accession>A0A084TIC1</accession>
<reference evidence="3" key="2">
    <citation type="submission" date="2014-07" db="EMBL/GenBank/DDBJ databases">
        <title>Genome sequence of Mangrovimonas yunxiaonensis.</title>
        <authorList>
            <person name="Li Y."/>
            <person name="Zheng T."/>
        </authorList>
    </citation>
    <scope>NUCLEOTIDE SEQUENCE [LARGE SCALE GENOMIC DNA]</scope>
    <source>
        <strain evidence="3">LY01</strain>
    </source>
</reference>
<dbReference type="PROSITE" id="PS51257">
    <property type="entry name" value="PROKAR_LIPOPROTEIN"/>
    <property type="match status" value="1"/>
</dbReference>
<evidence type="ECO:0008006" key="4">
    <source>
        <dbReference type="Google" id="ProtNLM"/>
    </source>
</evidence>
<sequence>MKRNLNKILAFASISLLLASCSDDDQTGDSLINNSPVNATLMVDNNNIMVSENGSNLEYTITAQLDAPSNAQVVIDLAQTGGTANSDDIHIESPIIIPAGSTSGTALVEIIPTGNVEEDETFTITATDRGNLNLADFAFNGTITDDYVNNIISFEVDWSGEVAYTLPNNTQLIMDLCDIDFDFLIFDSAFNVVPLYDAATGSCPEAIGINSAVLADGTYYLAVDMWENVLSQYGANDTITINVTYSQHYENTSDGAFGAGGFVDESFTLADGSGTVPVATLEVVDGHMYTVTPL</sequence>
<reference evidence="2 3" key="1">
    <citation type="journal article" date="2014" name="Genome Announc.">
        <title>Draft Genome Sequence of the Algicidal Bacterium Mangrovimonas yunxiaonensis Strain LY01.</title>
        <authorList>
            <person name="Li Y."/>
            <person name="Zhu H."/>
            <person name="Li C."/>
            <person name="Zhang H."/>
            <person name="Chen Z."/>
            <person name="Zheng W."/>
            <person name="Xu H."/>
            <person name="Zheng T."/>
        </authorList>
    </citation>
    <scope>NUCLEOTIDE SEQUENCE [LARGE SCALE GENOMIC DNA]</scope>
    <source>
        <strain evidence="2 3">LY01</strain>
    </source>
</reference>